<organism evidence="1 2">
    <name type="scientific">Thelephora ganbajun</name>
    <name type="common">Ganba fungus</name>
    <dbReference type="NCBI Taxonomy" id="370292"/>
    <lineage>
        <taxon>Eukaryota</taxon>
        <taxon>Fungi</taxon>
        <taxon>Dikarya</taxon>
        <taxon>Basidiomycota</taxon>
        <taxon>Agaricomycotina</taxon>
        <taxon>Agaricomycetes</taxon>
        <taxon>Thelephorales</taxon>
        <taxon>Thelephoraceae</taxon>
        <taxon>Thelephora</taxon>
    </lineage>
</organism>
<protein>
    <submittedName>
        <fullName evidence="1">Uncharacterized protein</fullName>
    </submittedName>
</protein>
<accession>A0ACB6ZCN1</accession>
<evidence type="ECO:0000313" key="1">
    <source>
        <dbReference type="EMBL" id="KAF9647455.1"/>
    </source>
</evidence>
<proteinExistence type="predicted"/>
<evidence type="ECO:0000313" key="2">
    <source>
        <dbReference type="Proteomes" id="UP000886501"/>
    </source>
</evidence>
<keyword evidence="2" id="KW-1185">Reference proteome</keyword>
<sequence>MDRTGKTVSGQECDKRAIFVCSPSSCRRTCEVRIGARENIVLSQSHLPTIRFAQPRAGG</sequence>
<dbReference type="EMBL" id="MU118033">
    <property type="protein sequence ID" value="KAF9647455.1"/>
    <property type="molecule type" value="Genomic_DNA"/>
</dbReference>
<gene>
    <name evidence="1" type="ORF">BDM02DRAFT_3117037</name>
</gene>
<comment type="caution">
    <text evidence="1">The sequence shown here is derived from an EMBL/GenBank/DDBJ whole genome shotgun (WGS) entry which is preliminary data.</text>
</comment>
<reference evidence="1" key="1">
    <citation type="submission" date="2019-10" db="EMBL/GenBank/DDBJ databases">
        <authorList>
            <consortium name="DOE Joint Genome Institute"/>
            <person name="Kuo A."/>
            <person name="Miyauchi S."/>
            <person name="Kiss E."/>
            <person name="Drula E."/>
            <person name="Kohler A."/>
            <person name="Sanchez-Garcia M."/>
            <person name="Andreopoulos B."/>
            <person name="Barry K.W."/>
            <person name="Bonito G."/>
            <person name="Buee M."/>
            <person name="Carver A."/>
            <person name="Chen C."/>
            <person name="Cichocki N."/>
            <person name="Clum A."/>
            <person name="Culley D."/>
            <person name="Crous P.W."/>
            <person name="Fauchery L."/>
            <person name="Girlanda M."/>
            <person name="Hayes R."/>
            <person name="Keri Z."/>
            <person name="Labutti K."/>
            <person name="Lipzen A."/>
            <person name="Lombard V."/>
            <person name="Magnuson J."/>
            <person name="Maillard F."/>
            <person name="Morin E."/>
            <person name="Murat C."/>
            <person name="Nolan M."/>
            <person name="Ohm R."/>
            <person name="Pangilinan J."/>
            <person name="Pereira M."/>
            <person name="Perotto S."/>
            <person name="Peter M."/>
            <person name="Riley R."/>
            <person name="Sitrit Y."/>
            <person name="Stielow B."/>
            <person name="Szollosi G."/>
            <person name="Zifcakova L."/>
            <person name="Stursova M."/>
            <person name="Spatafora J.W."/>
            <person name="Tedersoo L."/>
            <person name="Vaario L.-M."/>
            <person name="Yamada A."/>
            <person name="Yan M."/>
            <person name="Wang P."/>
            <person name="Xu J."/>
            <person name="Bruns T."/>
            <person name="Baldrian P."/>
            <person name="Vilgalys R."/>
            <person name="Henrissat B."/>
            <person name="Grigoriev I.V."/>
            <person name="Hibbett D."/>
            <person name="Nagy L.G."/>
            <person name="Martin F.M."/>
        </authorList>
    </citation>
    <scope>NUCLEOTIDE SEQUENCE</scope>
    <source>
        <strain evidence="1">P2</strain>
    </source>
</reference>
<name>A0ACB6ZCN1_THEGA</name>
<reference evidence="1" key="2">
    <citation type="journal article" date="2020" name="Nat. Commun.">
        <title>Large-scale genome sequencing of mycorrhizal fungi provides insights into the early evolution of symbiotic traits.</title>
        <authorList>
            <person name="Miyauchi S."/>
            <person name="Kiss E."/>
            <person name="Kuo A."/>
            <person name="Drula E."/>
            <person name="Kohler A."/>
            <person name="Sanchez-Garcia M."/>
            <person name="Morin E."/>
            <person name="Andreopoulos B."/>
            <person name="Barry K.W."/>
            <person name="Bonito G."/>
            <person name="Buee M."/>
            <person name="Carver A."/>
            <person name="Chen C."/>
            <person name="Cichocki N."/>
            <person name="Clum A."/>
            <person name="Culley D."/>
            <person name="Crous P.W."/>
            <person name="Fauchery L."/>
            <person name="Girlanda M."/>
            <person name="Hayes R.D."/>
            <person name="Keri Z."/>
            <person name="LaButti K."/>
            <person name="Lipzen A."/>
            <person name="Lombard V."/>
            <person name="Magnuson J."/>
            <person name="Maillard F."/>
            <person name="Murat C."/>
            <person name="Nolan M."/>
            <person name="Ohm R.A."/>
            <person name="Pangilinan J."/>
            <person name="Pereira M.F."/>
            <person name="Perotto S."/>
            <person name="Peter M."/>
            <person name="Pfister S."/>
            <person name="Riley R."/>
            <person name="Sitrit Y."/>
            <person name="Stielow J.B."/>
            <person name="Szollosi G."/>
            <person name="Zifcakova L."/>
            <person name="Stursova M."/>
            <person name="Spatafora J.W."/>
            <person name="Tedersoo L."/>
            <person name="Vaario L.M."/>
            <person name="Yamada A."/>
            <person name="Yan M."/>
            <person name="Wang P."/>
            <person name="Xu J."/>
            <person name="Bruns T."/>
            <person name="Baldrian P."/>
            <person name="Vilgalys R."/>
            <person name="Dunand C."/>
            <person name="Henrissat B."/>
            <person name="Grigoriev I.V."/>
            <person name="Hibbett D."/>
            <person name="Nagy L.G."/>
            <person name="Martin F.M."/>
        </authorList>
    </citation>
    <scope>NUCLEOTIDE SEQUENCE</scope>
    <source>
        <strain evidence="1">P2</strain>
    </source>
</reference>
<dbReference type="Proteomes" id="UP000886501">
    <property type="component" value="Unassembled WGS sequence"/>
</dbReference>